<dbReference type="AlphaFoldDB" id="A0A4Y3HSE9"/>
<gene>
    <name evidence="6" type="ORF">VIN01S_08730</name>
</gene>
<reference evidence="6 7" key="1">
    <citation type="submission" date="2019-06" db="EMBL/GenBank/DDBJ databases">
        <title>Whole genome shotgun sequence of Vibrio inusitatus NBRC 102082.</title>
        <authorList>
            <person name="Hosoyama A."/>
            <person name="Uohara A."/>
            <person name="Ohji S."/>
            <person name="Ichikawa N."/>
        </authorList>
    </citation>
    <scope>NUCLEOTIDE SEQUENCE [LARGE SCALE GENOMIC DNA]</scope>
    <source>
        <strain evidence="6 7">NBRC 102082</strain>
    </source>
</reference>
<evidence type="ECO:0000256" key="3">
    <source>
        <dbReference type="ARBA" id="ARBA00023163"/>
    </source>
</evidence>
<dbReference type="Gene3D" id="1.10.10.60">
    <property type="entry name" value="Homeodomain-like"/>
    <property type="match status" value="1"/>
</dbReference>
<dbReference type="GO" id="GO:0000976">
    <property type="term" value="F:transcription cis-regulatory region binding"/>
    <property type="evidence" value="ECO:0007669"/>
    <property type="project" value="TreeGrafter"/>
</dbReference>
<evidence type="ECO:0000256" key="2">
    <source>
        <dbReference type="ARBA" id="ARBA00023125"/>
    </source>
</evidence>
<evidence type="ECO:0000313" key="6">
    <source>
        <dbReference type="EMBL" id="GEA50069.1"/>
    </source>
</evidence>
<comment type="caution">
    <text evidence="6">The sequence shown here is derived from an EMBL/GenBank/DDBJ whole genome shotgun (WGS) entry which is preliminary data.</text>
</comment>
<evidence type="ECO:0000313" key="7">
    <source>
        <dbReference type="Proteomes" id="UP000318717"/>
    </source>
</evidence>
<dbReference type="GO" id="GO:0003700">
    <property type="term" value="F:DNA-binding transcription factor activity"/>
    <property type="evidence" value="ECO:0007669"/>
    <property type="project" value="TreeGrafter"/>
</dbReference>
<dbReference type="InterPro" id="IPR039536">
    <property type="entry name" value="TetR_C_Proteobacteria"/>
</dbReference>
<evidence type="ECO:0000259" key="5">
    <source>
        <dbReference type="PROSITE" id="PS50977"/>
    </source>
</evidence>
<dbReference type="PROSITE" id="PS50977">
    <property type="entry name" value="HTH_TETR_2"/>
    <property type="match status" value="1"/>
</dbReference>
<dbReference type="FunFam" id="1.10.10.60:FF:000141">
    <property type="entry name" value="TetR family transcriptional regulator"/>
    <property type="match status" value="1"/>
</dbReference>
<dbReference type="SUPFAM" id="SSF46689">
    <property type="entry name" value="Homeodomain-like"/>
    <property type="match status" value="1"/>
</dbReference>
<keyword evidence="7" id="KW-1185">Reference proteome</keyword>
<organism evidence="6 7">
    <name type="scientific">Vibrio inusitatus NBRC 102082</name>
    <dbReference type="NCBI Taxonomy" id="1219070"/>
    <lineage>
        <taxon>Bacteria</taxon>
        <taxon>Pseudomonadati</taxon>
        <taxon>Pseudomonadota</taxon>
        <taxon>Gammaproteobacteria</taxon>
        <taxon>Vibrionales</taxon>
        <taxon>Vibrionaceae</taxon>
        <taxon>Vibrio</taxon>
    </lineage>
</organism>
<dbReference type="InterPro" id="IPR050109">
    <property type="entry name" value="HTH-type_TetR-like_transc_reg"/>
</dbReference>
<dbReference type="RefSeq" id="WP_141344449.1">
    <property type="nucleotide sequence ID" value="NZ_BJLF01000003.1"/>
</dbReference>
<dbReference type="Proteomes" id="UP000318717">
    <property type="component" value="Unassembled WGS sequence"/>
</dbReference>
<keyword evidence="1" id="KW-0805">Transcription regulation</keyword>
<keyword evidence="3" id="KW-0804">Transcription</keyword>
<dbReference type="EMBL" id="BJLF01000003">
    <property type="protein sequence ID" value="GEA50069.1"/>
    <property type="molecule type" value="Genomic_DNA"/>
</dbReference>
<dbReference type="SUPFAM" id="SSF48498">
    <property type="entry name" value="Tetracyclin repressor-like, C-terminal domain"/>
    <property type="match status" value="1"/>
</dbReference>
<feature type="DNA-binding region" description="H-T-H motif" evidence="4">
    <location>
        <begin position="28"/>
        <end position="47"/>
    </location>
</feature>
<evidence type="ECO:0000256" key="1">
    <source>
        <dbReference type="ARBA" id="ARBA00023015"/>
    </source>
</evidence>
<dbReference type="OrthoDB" id="8535430at2"/>
<accession>A0A4Y3HSE9</accession>
<dbReference type="PRINTS" id="PR00455">
    <property type="entry name" value="HTHTETR"/>
</dbReference>
<sequence>MVSRTERKREQILQAAGKLFAEHGYGVSMDAISKAANVSKQTVYAHFKTKDLLFETCIQSKCVSNRIDENAFNTDAPLRNVLLEFGIRFQNMLLDEGVQQTYRNAISQLELHPDLAALYLESGPKTTNRILSDYLSRKVEAGELSLQGSAEDGAMQLLLLFHGRSVYWANLGEDSGETPEERADYIESCVDLFLKGNGHRV</sequence>
<dbReference type="Pfam" id="PF00440">
    <property type="entry name" value="TetR_N"/>
    <property type="match status" value="1"/>
</dbReference>
<dbReference type="PANTHER" id="PTHR30055">
    <property type="entry name" value="HTH-TYPE TRANSCRIPTIONAL REGULATOR RUTR"/>
    <property type="match status" value="1"/>
</dbReference>
<dbReference type="PANTHER" id="PTHR30055:SF146">
    <property type="entry name" value="HTH-TYPE TRANSCRIPTIONAL DUAL REGULATOR CECR"/>
    <property type="match status" value="1"/>
</dbReference>
<dbReference type="Gene3D" id="1.10.357.10">
    <property type="entry name" value="Tetracycline Repressor, domain 2"/>
    <property type="match status" value="1"/>
</dbReference>
<keyword evidence="2 4" id="KW-0238">DNA-binding</keyword>
<feature type="domain" description="HTH tetR-type" evidence="5">
    <location>
        <begin position="6"/>
        <end position="65"/>
    </location>
</feature>
<protein>
    <submittedName>
        <fullName evidence="6">TetR family transcriptional regulator</fullName>
    </submittedName>
</protein>
<evidence type="ECO:0000256" key="4">
    <source>
        <dbReference type="PROSITE-ProRule" id="PRU00335"/>
    </source>
</evidence>
<name>A0A4Y3HSE9_9VIBR</name>
<dbReference type="Pfam" id="PF14246">
    <property type="entry name" value="TetR_C_7"/>
    <property type="match status" value="1"/>
</dbReference>
<proteinExistence type="predicted"/>
<dbReference type="InterPro" id="IPR036271">
    <property type="entry name" value="Tet_transcr_reg_TetR-rel_C_sf"/>
</dbReference>
<dbReference type="InterPro" id="IPR009057">
    <property type="entry name" value="Homeodomain-like_sf"/>
</dbReference>
<dbReference type="InterPro" id="IPR001647">
    <property type="entry name" value="HTH_TetR"/>
</dbReference>